<dbReference type="CDD" id="cd04301">
    <property type="entry name" value="NAT_SF"/>
    <property type="match status" value="1"/>
</dbReference>
<dbReference type="InterPro" id="IPR050769">
    <property type="entry name" value="NAT_camello-type"/>
</dbReference>
<dbReference type="Gene3D" id="3.40.630.30">
    <property type="match status" value="1"/>
</dbReference>
<evidence type="ECO:0000256" key="1">
    <source>
        <dbReference type="ARBA" id="ARBA00022679"/>
    </source>
</evidence>
<keyword evidence="1 3" id="KW-0808">Transferase</keyword>
<dbReference type="KEGG" id="kro:BVG79_00384"/>
<sequence length="199" mass="21825">MAAAAAISIISGFPEQQRARVAALYWQAFGRKLGPILAPRKQAQRFLQLALRQDHAICAIDQLGAVVGVVGFCSENGGLVYDHGFAILQTYGQRSAAWRVRLMNALFRDSPLDTDFQMDGLFVAPEARGNGIGTRLLAAFAAEGRSRGFTRARLEVANTNARARALYERNGYQATSTDHLGWQRVLFGYRSTTTMVVSL</sequence>
<evidence type="ECO:0000313" key="3">
    <source>
        <dbReference type="EMBL" id="ARO13740.1"/>
    </source>
</evidence>
<dbReference type="AlphaFoldDB" id="A0A1W6NXB1"/>
<dbReference type="Proteomes" id="UP000242447">
    <property type="component" value="Chromosome"/>
</dbReference>
<dbReference type="PROSITE" id="PS51186">
    <property type="entry name" value="GNAT"/>
    <property type="match status" value="1"/>
</dbReference>
<dbReference type="Pfam" id="PF00583">
    <property type="entry name" value="Acetyltransf_1"/>
    <property type="match status" value="1"/>
</dbReference>
<dbReference type="GO" id="GO:0008080">
    <property type="term" value="F:N-acetyltransferase activity"/>
    <property type="evidence" value="ECO:0007669"/>
    <property type="project" value="InterPro"/>
</dbReference>
<gene>
    <name evidence="3" type="ORF">BVG79_00384</name>
</gene>
<dbReference type="OrthoDB" id="273614at2"/>
<evidence type="ECO:0000313" key="4">
    <source>
        <dbReference type="Proteomes" id="UP000242447"/>
    </source>
</evidence>
<reference evidence="3 4" key="1">
    <citation type="submission" date="2017-02" db="EMBL/GenBank/DDBJ databases">
        <title>Ketogulonicigenium robustum SPU B003 Genome sequencing and assembly.</title>
        <authorList>
            <person name="Li Y."/>
            <person name="Liu L."/>
            <person name="Wang C."/>
            <person name="Zhang M."/>
            <person name="Zhang T."/>
            <person name="Zhang Y."/>
        </authorList>
    </citation>
    <scope>NUCLEOTIDE SEQUENCE [LARGE SCALE GENOMIC DNA]</scope>
    <source>
        <strain evidence="3 4">SPU_B003</strain>
    </source>
</reference>
<proteinExistence type="predicted"/>
<accession>A0A1W6NXB1</accession>
<organism evidence="3 4">
    <name type="scientific">Ketogulonicigenium robustum</name>
    <dbReference type="NCBI Taxonomy" id="92947"/>
    <lineage>
        <taxon>Bacteria</taxon>
        <taxon>Pseudomonadati</taxon>
        <taxon>Pseudomonadota</taxon>
        <taxon>Alphaproteobacteria</taxon>
        <taxon>Rhodobacterales</taxon>
        <taxon>Roseobacteraceae</taxon>
        <taxon>Ketogulonicigenium</taxon>
    </lineage>
</organism>
<dbReference type="PANTHER" id="PTHR13947">
    <property type="entry name" value="GNAT FAMILY N-ACETYLTRANSFERASE"/>
    <property type="match status" value="1"/>
</dbReference>
<dbReference type="SUPFAM" id="SSF55729">
    <property type="entry name" value="Acyl-CoA N-acyltransferases (Nat)"/>
    <property type="match status" value="1"/>
</dbReference>
<protein>
    <submittedName>
        <fullName evidence="3">GCN5-related N-acetyltransferase</fullName>
    </submittedName>
</protein>
<dbReference type="STRING" id="92947.BVG79_00384"/>
<dbReference type="InterPro" id="IPR016181">
    <property type="entry name" value="Acyl_CoA_acyltransferase"/>
</dbReference>
<dbReference type="PANTHER" id="PTHR13947:SF37">
    <property type="entry name" value="LD18367P"/>
    <property type="match status" value="1"/>
</dbReference>
<dbReference type="InterPro" id="IPR000182">
    <property type="entry name" value="GNAT_dom"/>
</dbReference>
<evidence type="ECO:0000259" key="2">
    <source>
        <dbReference type="PROSITE" id="PS51186"/>
    </source>
</evidence>
<dbReference type="EMBL" id="CP019937">
    <property type="protein sequence ID" value="ARO13740.1"/>
    <property type="molecule type" value="Genomic_DNA"/>
</dbReference>
<feature type="domain" description="N-acetyltransferase" evidence="2">
    <location>
        <begin position="8"/>
        <end position="199"/>
    </location>
</feature>
<name>A0A1W6NXB1_9RHOB</name>
<keyword evidence="4" id="KW-1185">Reference proteome</keyword>